<evidence type="ECO:0000256" key="10">
    <source>
        <dbReference type="ARBA" id="ARBA00032322"/>
    </source>
</evidence>
<keyword evidence="15" id="KW-1185">Reference proteome</keyword>
<evidence type="ECO:0000256" key="9">
    <source>
        <dbReference type="ARBA" id="ARBA00031802"/>
    </source>
</evidence>
<evidence type="ECO:0000256" key="5">
    <source>
        <dbReference type="ARBA" id="ARBA00022702"/>
    </source>
</evidence>
<keyword evidence="8" id="KW-1015">Disulfide bond</keyword>
<dbReference type="RefSeq" id="XP_008062023.1">
    <property type="nucleotide sequence ID" value="XM_008063832.1"/>
</dbReference>
<dbReference type="InterPro" id="IPR050787">
    <property type="entry name" value="Natriuretic_peptide"/>
</dbReference>
<dbReference type="OrthoDB" id="9892281at2759"/>
<evidence type="ECO:0000256" key="6">
    <source>
        <dbReference type="ARBA" id="ARBA00022729"/>
    </source>
</evidence>
<dbReference type="AlphaFoldDB" id="A0A1U7TZX4"/>
<dbReference type="GO" id="GO:0006182">
    <property type="term" value="P:cGMP biosynthetic process"/>
    <property type="evidence" value="ECO:0007669"/>
    <property type="project" value="TreeGrafter"/>
</dbReference>
<gene>
    <name evidence="16" type="primary">NPPB</name>
</gene>
<evidence type="ECO:0000313" key="16">
    <source>
        <dbReference type="RefSeq" id="XP_008062023.1"/>
    </source>
</evidence>
<dbReference type="KEGG" id="csyr:103266207"/>
<dbReference type="GO" id="GO:0019934">
    <property type="term" value="P:cGMP-mediated signaling"/>
    <property type="evidence" value="ECO:0007669"/>
    <property type="project" value="TreeGrafter"/>
</dbReference>
<dbReference type="PANTHER" id="PTHR14066">
    <property type="entry name" value="ATRIAL NATRIURETIC FACTOR PRECURSOR"/>
    <property type="match status" value="1"/>
</dbReference>
<dbReference type="CTD" id="4879"/>
<dbReference type="GO" id="GO:0005179">
    <property type="term" value="F:hormone activity"/>
    <property type="evidence" value="ECO:0007669"/>
    <property type="project" value="UniProtKB-KW"/>
</dbReference>
<evidence type="ECO:0000256" key="11">
    <source>
        <dbReference type="ARBA" id="ARBA00032369"/>
    </source>
</evidence>
<dbReference type="InterPro" id="IPR000663">
    <property type="entry name" value="Natr_peptide"/>
</dbReference>
<name>A0A1U7TZX4_CARSF</name>
<evidence type="ECO:0000256" key="1">
    <source>
        <dbReference type="ARBA" id="ARBA00004613"/>
    </source>
</evidence>
<evidence type="ECO:0000256" key="13">
    <source>
        <dbReference type="SAM" id="MobiDB-lite"/>
    </source>
</evidence>
<comment type="subcellular location">
    <subcellularLocation>
        <location evidence="1 12">Secreted</location>
    </subcellularLocation>
</comment>
<evidence type="ECO:0000256" key="4">
    <source>
        <dbReference type="ARBA" id="ARBA00022525"/>
    </source>
</evidence>
<dbReference type="Proteomes" id="UP000189704">
    <property type="component" value="Unplaced"/>
</dbReference>
<dbReference type="GO" id="GO:0007218">
    <property type="term" value="P:neuropeptide signaling pathway"/>
    <property type="evidence" value="ECO:0007669"/>
    <property type="project" value="TreeGrafter"/>
</dbReference>
<dbReference type="PANTHER" id="PTHR14066:SF10">
    <property type="entry name" value="NATRIURETIC PEPTIDES B"/>
    <property type="match status" value="1"/>
</dbReference>
<sequence>MSLQTSLHQVLLFLLFLHLSPLGGRSHPLDVTSPTPQLSGIEELLDRLPDKVPELQAGQVAPGPLQQSHGPAEAGEAEETDLKIALAPQENAHQAPQGPHSPKMMRDSGCFGQRLDRIGYHSGLGCNVLRRH</sequence>
<dbReference type="GO" id="GO:0003085">
    <property type="term" value="P:negative regulation of systemic arterial blood pressure"/>
    <property type="evidence" value="ECO:0007669"/>
    <property type="project" value="TreeGrafter"/>
</dbReference>
<evidence type="ECO:0000256" key="7">
    <source>
        <dbReference type="ARBA" id="ARBA00022858"/>
    </source>
</evidence>
<keyword evidence="6 14" id="KW-0732">Signal</keyword>
<accession>A0A1U7TZX4</accession>
<evidence type="ECO:0000256" key="3">
    <source>
        <dbReference type="ARBA" id="ARBA00020075"/>
    </source>
</evidence>
<feature type="chain" id="PRO_5010551215" description="Natriuretic peptides B" evidence="14">
    <location>
        <begin position="27"/>
        <end position="132"/>
    </location>
</feature>
<proteinExistence type="inferred from homology"/>
<dbReference type="InterPro" id="IPR002408">
    <property type="entry name" value="Natriuretic_peptide_brain"/>
</dbReference>
<dbReference type="SMART" id="SM00183">
    <property type="entry name" value="NAT_PEP"/>
    <property type="match status" value="1"/>
</dbReference>
<dbReference type="PROSITE" id="PS00263">
    <property type="entry name" value="NATRIURETIC_PEPTIDE"/>
    <property type="match status" value="1"/>
</dbReference>
<reference evidence="16" key="1">
    <citation type="submission" date="2025-08" db="UniProtKB">
        <authorList>
            <consortium name="RefSeq"/>
        </authorList>
    </citation>
    <scope>IDENTIFICATION</scope>
</reference>
<dbReference type="InterPro" id="IPR030480">
    <property type="entry name" value="Natr_peptide_CS"/>
</dbReference>
<feature type="region of interest" description="Disordered" evidence="13">
    <location>
        <begin position="55"/>
        <end position="105"/>
    </location>
</feature>
<keyword evidence="7 12" id="KW-0838">Vasoactive</keyword>
<dbReference type="Pfam" id="PF00212">
    <property type="entry name" value="ANP"/>
    <property type="match status" value="1"/>
</dbReference>
<dbReference type="GO" id="GO:0007168">
    <property type="term" value="P:receptor guanylyl cyclase signaling pathway"/>
    <property type="evidence" value="ECO:0007669"/>
    <property type="project" value="TreeGrafter"/>
</dbReference>
<comment type="similarity">
    <text evidence="2 12">Belongs to the natriuretic peptide family.</text>
</comment>
<dbReference type="PRINTS" id="PR00712">
    <property type="entry name" value="BNATPEPTIDE"/>
</dbReference>
<evidence type="ECO:0000313" key="15">
    <source>
        <dbReference type="Proteomes" id="UP000189704"/>
    </source>
</evidence>
<dbReference type="GO" id="GO:0005615">
    <property type="term" value="C:extracellular space"/>
    <property type="evidence" value="ECO:0007669"/>
    <property type="project" value="TreeGrafter"/>
</dbReference>
<dbReference type="GO" id="GO:0051427">
    <property type="term" value="F:hormone receptor binding"/>
    <property type="evidence" value="ECO:0007669"/>
    <property type="project" value="TreeGrafter"/>
</dbReference>
<evidence type="ECO:0000256" key="14">
    <source>
        <dbReference type="SAM" id="SignalP"/>
    </source>
</evidence>
<keyword evidence="4" id="KW-0964">Secreted</keyword>
<keyword evidence="5" id="KW-0372">Hormone</keyword>
<organism evidence="15 16">
    <name type="scientific">Carlito syrichta</name>
    <name type="common">Philippine tarsier</name>
    <name type="synonym">Tarsius syrichta</name>
    <dbReference type="NCBI Taxonomy" id="1868482"/>
    <lineage>
        <taxon>Eukaryota</taxon>
        <taxon>Metazoa</taxon>
        <taxon>Chordata</taxon>
        <taxon>Craniata</taxon>
        <taxon>Vertebrata</taxon>
        <taxon>Euteleostomi</taxon>
        <taxon>Mammalia</taxon>
        <taxon>Eutheria</taxon>
        <taxon>Euarchontoglires</taxon>
        <taxon>Primates</taxon>
        <taxon>Haplorrhini</taxon>
        <taxon>Tarsiiformes</taxon>
        <taxon>Tarsiidae</taxon>
        <taxon>Carlito</taxon>
    </lineage>
</organism>
<dbReference type="GO" id="GO:0097746">
    <property type="term" value="P:blood vessel diameter maintenance"/>
    <property type="evidence" value="ECO:0007669"/>
    <property type="project" value="UniProtKB-KW"/>
</dbReference>
<protein>
    <recommendedName>
        <fullName evidence="3">Natriuretic peptides B</fullName>
    </recommendedName>
    <alternativeName>
        <fullName evidence="9">Brain natriuretic factor prohormone</fullName>
    </alternativeName>
    <alternativeName>
        <fullName evidence="10">Gamma-brain natriuretic peptide</fullName>
    </alternativeName>
    <alternativeName>
        <fullName evidence="11">Iso-ANP</fullName>
    </alternativeName>
</protein>
<dbReference type="GeneID" id="103266207"/>
<evidence type="ECO:0000256" key="2">
    <source>
        <dbReference type="ARBA" id="ARBA00009041"/>
    </source>
</evidence>
<dbReference type="GO" id="GO:0005737">
    <property type="term" value="C:cytoplasm"/>
    <property type="evidence" value="ECO:0007669"/>
    <property type="project" value="TreeGrafter"/>
</dbReference>
<feature type="signal peptide" evidence="14">
    <location>
        <begin position="1"/>
        <end position="26"/>
    </location>
</feature>
<evidence type="ECO:0000256" key="12">
    <source>
        <dbReference type="RuleBase" id="RU003686"/>
    </source>
</evidence>
<evidence type="ECO:0000256" key="8">
    <source>
        <dbReference type="ARBA" id="ARBA00023157"/>
    </source>
</evidence>